<proteinExistence type="predicted"/>
<dbReference type="Proteomes" id="UP000683925">
    <property type="component" value="Unassembled WGS sequence"/>
</dbReference>
<organism evidence="1 2">
    <name type="scientific">Paramecium octaurelia</name>
    <dbReference type="NCBI Taxonomy" id="43137"/>
    <lineage>
        <taxon>Eukaryota</taxon>
        <taxon>Sar</taxon>
        <taxon>Alveolata</taxon>
        <taxon>Ciliophora</taxon>
        <taxon>Intramacronucleata</taxon>
        <taxon>Oligohymenophorea</taxon>
        <taxon>Peniculida</taxon>
        <taxon>Parameciidae</taxon>
        <taxon>Paramecium</taxon>
    </lineage>
</organism>
<dbReference type="AlphaFoldDB" id="A0A8S1XME0"/>
<reference evidence="1" key="1">
    <citation type="submission" date="2021-01" db="EMBL/GenBank/DDBJ databases">
        <authorList>
            <consortium name="Genoscope - CEA"/>
            <person name="William W."/>
        </authorList>
    </citation>
    <scope>NUCLEOTIDE SEQUENCE</scope>
</reference>
<sequence length="120" mass="14236">MKCKLHFNLDILKQPSNKVFVIEQMSKGQADQSINKKIIFLQNDLIKQLMNADQKSFFVVWIKIIYCFRTIENELLISITLLYLQCQLFSVDQQHNLSKLQKSSQSFVKLEWIFKKCAQF</sequence>
<keyword evidence="2" id="KW-1185">Reference proteome</keyword>
<comment type="caution">
    <text evidence="1">The sequence shown here is derived from an EMBL/GenBank/DDBJ whole genome shotgun (WGS) entry which is preliminary data.</text>
</comment>
<accession>A0A8S1XME0</accession>
<evidence type="ECO:0000313" key="1">
    <source>
        <dbReference type="EMBL" id="CAD8201868.1"/>
    </source>
</evidence>
<gene>
    <name evidence="1" type="ORF">POCTA_138.1.T1250184</name>
</gene>
<name>A0A8S1XME0_PAROT</name>
<evidence type="ECO:0000313" key="2">
    <source>
        <dbReference type="Proteomes" id="UP000683925"/>
    </source>
</evidence>
<protein>
    <submittedName>
        <fullName evidence="1">Uncharacterized protein</fullName>
    </submittedName>
</protein>
<dbReference type="EMBL" id="CAJJDP010000125">
    <property type="protein sequence ID" value="CAD8201868.1"/>
    <property type="molecule type" value="Genomic_DNA"/>
</dbReference>